<proteinExistence type="predicted"/>
<evidence type="ECO:0000313" key="1">
    <source>
        <dbReference type="EMBL" id="PNX78809.1"/>
    </source>
</evidence>
<comment type="caution">
    <text evidence="1">The sequence shown here is derived from an EMBL/GenBank/DDBJ whole genome shotgun (WGS) entry which is preliminary data.</text>
</comment>
<sequence>ISATPAEVLGHVFGLSPQEVNELKNNRNEGVLATPDSRIHDGYIAMVYKTFPFIETEERKKSTSGFIYTRATGRCTPQFWSGRKETWPRMVPETSTVSNVFGWRVYKKYRSDLTLLEATARNDEADNPFGALLKEGTTALINSYARKGFPYKPWQVKTLVMQSFVSEVAASSQAKHFSLANHACS</sequence>
<dbReference type="InterPro" id="IPR039923">
    <property type="entry name" value="Protodermal_1"/>
</dbReference>
<dbReference type="PANTHER" id="PTHR33210:SF16">
    <property type="entry name" value="OS04G0517000 PROTEIN"/>
    <property type="match status" value="1"/>
</dbReference>
<reference evidence="1 2" key="2">
    <citation type="journal article" date="2017" name="Front. Plant Sci.">
        <title>Gene Classification and Mining of Molecular Markers Useful in Red Clover (Trifolium pratense) Breeding.</title>
        <authorList>
            <person name="Istvanek J."/>
            <person name="Dluhosova J."/>
            <person name="Dluhos P."/>
            <person name="Patkova L."/>
            <person name="Nedelnik J."/>
            <person name="Repkova J."/>
        </authorList>
    </citation>
    <scope>NUCLEOTIDE SEQUENCE [LARGE SCALE GENOMIC DNA]</scope>
    <source>
        <strain evidence="2">cv. Tatra</strain>
        <tissue evidence="1">Young leaves</tissue>
    </source>
</reference>
<feature type="non-terminal residue" evidence="1">
    <location>
        <position position="1"/>
    </location>
</feature>
<dbReference type="Proteomes" id="UP000236291">
    <property type="component" value="Unassembled WGS sequence"/>
</dbReference>
<name>A0A2K3LJZ3_TRIPR</name>
<evidence type="ECO:0000313" key="2">
    <source>
        <dbReference type="Proteomes" id="UP000236291"/>
    </source>
</evidence>
<dbReference type="PANTHER" id="PTHR33210">
    <property type="entry name" value="PROTODERMAL FACTOR 1"/>
    <property type="match status" value="1"/>
</dbReference>
<dbReference type="ExpressionAtlas" id="A0A2K3LJZ3">
    <property type="expression patterns" value="baseline"/>
</dbReference>
<gene>
    <name evidence="1" type="ORF">L195_g034790</name>
</gene>
<reference evidence="1 2" key="1">
    <citation type="journal article" date="2014" name="Am. J. Bot.">
        <title>Genome assembly and annotation for red clover (Trifolium pratense; Fabaceae).</title>
        <authorList>
            <person name="Istvanek J."/>
            <person name="Jaros M."/>
            <person name="Krenek A."/>
            <person name="Repkova J."/>
        </authorList>
    </citation>
    <scope>NUCLEOTIDE SEQUENCE [LARGE SCALE GENOMIC DNA]</scope>
    <source>
        <strain evidence="2">cv. Tatra</strain>
        <tissue evidence="1">Young leaves</tissue>
    </source>
</reference>
<accession>A0A2K3LJZ3</accession>
<dbReference type="AlphaFoldDB" id="A0A2K3LJZ3"/>
<organism evidence="1 2">
    <name type="scientific">Trifolium pratense</name>
    <name type="common">Red clover</name>
    <dbReference type="NCBI Taxonomy" id="57577"/>
    <lineage>
        <taxon>Eukaryota</taxon>
        <taxon>Viridiplantae</taxon>
        <taxon>Streptophyta</taxon>
        <taxon>Embryophyta</taxon>
        <taxon>Tracheophyta</taxon>
        <taxon>Spermatophyta</taxon>
        <taxon>Magnoliopsida</taxon>
        <taxon>eudicotyledons</taxon>
        <taxon>Gunneridae</taxon>
        <taxon>Pentapetalae</taxon>
        <taxon>rosids</taxon>
        <taxon>fabids</taxon>
        <taxon>Fabales</taxon>
        <taxon>Fabaceae</taxon>
        <taxon>Papilionoideae</taxon>
        <taxon>50 kb inversion clade</taxon>
        <taxon>NPAAA clade</taxon>
        <taxon>Hologalegina</taxon>
        <taxon>IRL clade</taxon>
        <taxon>Trifolieae</taxon>
        <taxon>Trifolium</taxon>
    </lineage>
</organism>
<protein>
    <submittedName>
        <fullName evidence="1">Uncharacterized protein</fullName>
    </submittedName>
</protein>
<dbReference type="EMBL" id="ASHM01034784">
    <property type="protein sequence ID" value="PNX78809.1"/>
    <property type="molecule type" value="Genomic_DNA"/>
</dbReference>